<feature type="transmembrane region" description="Helical" evidence="6">
    <location>
        <begin position="165"/>
        <end position="184"/>
    </location>
</feature>
<dbReference type="GO" id="GO:0005886">
    <property type="term" value="C:plasma membrane"/>
    <property type="evidence" value="ECO:0007669"/>
    <property type="project" value="InterPro"/>
</dbReference>
<dbReference type="SUPFAM" id="SSF111352">
    <property type="entry name" value="Ammonium transporter"/>
    <property type="match status" value="1"/>
</dbReference>
<evidence type="ECO:0000259" key="7">
    <source>
        <dbReference type="Pfam" id="PF00909"/>
    </source>
</evidence>
<accession>A0A1D1W5A2</accession>
<dbReference type="AlphaFoldDB" id="A0A1D1W5A2"/>
<feature type="transmembrane region" description="Helical" evidence="6">
    <location>
        <begin position="139"/>
        <end position="158"/>
    </location>
</feature>
<feature type="transmembrane region" description="Helical" evidence="6">
    <location>
        <begin position="12"/>
        <end position="31"/>
    </location>
</feature>
<evidence type="ECO:0000256" key="2">
    <source>
        <dbReference type="ARBA" id="ARBA00011036"/>
    </source>
</evidence>
<evidence type="ECO:0000313" key="9">
    <source>
        <dbReference type="Proteomes" id="UP000186922"/>
    </source>
</evidence>
<keyword evidence="3 6" id="KW-0812">Transmembrane</keyword>
<gene>
    <name evidence="8" type="primary">RvY_18307-1</name>
    <name evidence="8" type="synonym">RvY_18307.1</name>
    <name evidence="8" type="ORF">RvY_18307</name>
</gene>
<organism evidence="8 9">
    <name type="scientific">Ramazzottius varieornatus</name>
    <name type="common">Water bear</name>
    <name type="synonym">Tardigrade</name>
    <dbReference type="NCBI Taxonomy" id="947166"/>
    <lineage>
        <taxon>Eukaryota</taxon>
        <taxon>Metazoa</taxon>
        <taxon>Ecdysozoa</taxon>
        <taxon>Tardigrada</taxon>
        <taxon>Eutardigrada</taxon>
        <taxon>Parachela</taxon>
        <taxon>Hypsibioidea</taxon>
        <taxon>Ramazzottiidae</taxon>
        <taxon>Ramazzottius</taxon>
    </lineage>
</organism>
<protein>
    <recommendedName>
        <fullName evidence="7">Ammonium transporter AmtB-like domain-containing protein</fullName>
    </recommendedName>
</protein>
<keyword evidence="5 6" id="KW-0472">Membrane</keyword>
<feature type="transmembrane region" description="Helical" evidence="6">
    <location>
        <begin position="298"/>
        <end position="315"/>
    </location>
</feature>
<evidence type="ECO:0000256" key="5">
    <source>
        <dbReference type="ARBA" id="ARBA00023136"/>
    </source>
</evidence>
<dbReference type="GO" id="GO:0097272">
    <property type="term" value="P:ammonium homeostasis"/>
    <property type="evidence" value="ECO:0007669"/>
    <property type="project" value="TreeGrafter"/>
</dbReference>
<feature type="transmembrane region" description="Helical" evidence="6">
    <location>
        <begin position="406"/>
        <end position="430"/>
    </location>
</feature>
<evidence type="ECO:0000256" key="6">
    <source>
        <dbReference type="SAM" id="Phobius"/>
    </source>
</evidence>
<sequence>MALHGEGAGSKKFAVVLLVFQILFIVLFGIFGKYHLDAAPPKQAETTTITSSGVRLAASTSKAPYEPDHAVRDYYPMFQDVHVMMFIGFGYLMTFLRKYGYSSLSINFLLAAFVIQWGTLMRGLLHLHDWQFEINMTTLLTSDFTAACILISFGAVLGKLSPLQYVIMAFIEVAVFSVNEWVGINYLKTLDVGGSIFVHVFGAYFGLAMSRVLYRWEYSMGDFNTLKFNTKTTDLFSMIGTIFLWMFWPSFNSAMAAEELQQRAVINTYFCLASCCVATFICSIFFHHGKISMELIQNATLAGGVAIGSTADMMVHPYGALIIGFGAGVLSCAGFCFINNVLERRLKVHDTCGVNNLHGMPGVLAAVISAIVCAFASESLYGSSLYKVFPSMDPDNGGRSPMYQALYQLSALGMTLATALISGAITGFILRLKFLDPLPGPLLFDDAAYFALPDQVTHDQEKHIRNQLEGSARDQYEFSAALPKNDRLLTH</sequence>
<feature type="transmembrane region" description="Helical" evidence="6">
    <location>
        <begin position="363"/>
        <end position="386"/>
    </location>
</feature>
<dbReference type="Proteomes" id="UP000186922">
    <property type="component" value="Unassembled WGS sequence"/>
</dbReference>
<comment type="caution">
    <text evidence="8">The sequence shown here is derived from an EMBL/GenBank/DDBJ whole genome shotgun (WGS) entry which is preliminary data.</text>
</comment>
<reference evidence="8 9" key="1">
    <citation type="journal article" date="2016" name="Nat. Commun.">
        <title>Extremotolerant tardigrade genome and improved radiotolerance of human cultured cells by tardigrade-unique protein.</title>
        <authorList>
            <person name="Hashimoto T."/>
            <person name="Horikawa D.D."/>
            <person name="Saito Y."/>
            <person name="Kuwahara H."/>
            <person name="Kozuka-Hata H."/>
            <person name="Shin-I T."/>
            <person name="Minakuchi Y."/>
            <person name="Ohishi K."/>
            <person name="Motoyama A."/>
            <person name="Aizu T."/>
            <person name="Enomoto A."/>
            <person name="Kondo K."/>
            <person name="Tanaka S."/>
            <person name="Hara Y."/>
            <person name="Koshikawa S."/>
            <person name="Sagara H."/>
            <person name="Miura T."/>
            <person name="Yokobori S."/>
            <person name="Miyagawa K."/>
            <person name="Suzuki Y."/>
            <person name="Kubo T."/>
            <person name="Oyama M."/>
            <person name="Kohara Y."/>
            <person name="Fujiyama A."/>
            <person name="Arakawa K."/>
            <person name="Katayama T."/>
            <person name="Toyoda A."/>
            <person name="Kunieda T."/>
        </authorList>
    </citation>
    <scope>NUCLEOTIDE SEQUENCE [LARGE SCALE GENOMIC DNA]</scope>
    <source>
        <strain evidence="8 9">YOKOZUNA-1</strain>
    </source>
</reference>
<dbReference type="EMBL" id="BDGG01000018">
    <property type="protein sequence ID" value="GAV08645.1"/>
    <property type="molecule type" value="Genomic_DNA"/>
</dbReference>
<evidence type="ECO:0000313" key="8">
    <source>
        <dbReference type="EMBL" id="GAV08645.1"/>
    </source>
</evidence>
<dbReference type="PANTHER" id="PTHR11730">
    <property type="entry name" value="AMMONIUM TRANSPORTER"/>
    <property type="match status" value="1"/>
</dbReference>
<dbReference type="InterPro" id="IPR029020">
    <property type="entry name" value="Ammonium/urea_transptr"/>
</dbReference>
<evidence type="ECO:0000256" key="3">
    <source>
        <dbReference type="ARBA" id="ARBA00022692"/>
    </source>
</evidence>
<dbReference type="Gene3D" id="1.10.3430.10">
    <property type="entry name" value="Ammonium transporter AmtB like domains"/>
    <property type="match status" value="1"/>
</dbReference>
<proteinExistence type="inferred from homology"/>
<dbReference type="OrthoDB" id="534912at2759"/>
<feature type="transmembrane region" description="Helical" evidence="6">
    <location>
        <begin position="196"/>
        <end position="214"/>
    </location>
</feature>
<feature type="transmembrane region" description="Helical" evidence="6">
    <location>
        <begin position="266"/>
        <end position="286"/>
    </location>
</feature>
<keyword evidence="9" id="KW-1185">Reference proteome</keyword>
<dbReference type="PANTHER" id="PTHR11730:SF60">
    <property type="entry name" value="RH50, ISOFORM D"/>
    <property type="match status" value="1"/>
</dbReference>
<name>A0A1D1W5A2_RAMVA</name>
<feature type="transmembrane region" description="Helical" evidence="6">
    <location>
        <begin position="235"/>
        <end position="254"/>
    </location>
</feature>
<comment type="similarity">
    <text evidence="2">Belongs to the ammonium transporter (TC 2.A.49) family. Rh subfamily.</text>
</comment>
<evidence type="ECO:0000256" key="1">
    <source>
        <dbReference type="ARBA" id="ARBA00004141"/>
    </source>
</evidence>
<comment type="subcellular location">
    <subcellularLocation>
        <location evidence="1">Membrane</location>
        <topology evidence="1">Multi-pass membrane protein</topology>
    </subcellularLocation>
</comment>
<dbReference type="GO" id="GO:0008519">
    <property type="term" value="F:ammonium channel activity"/>
    <property type="evidence" value="ECO:0007669"/>
    <property type="project" value="InterPro"/>
</dbReference>
<feature type="transmembrane region" description="Helical" evidence="6">
    <location>
        <begin position="74"/>
        <end position="92"/>
    </location>
</feature>
<dbReference type="InterPro" id="IPR024041">
    <property type="entry name" value="NH4_transpt_AmtB-like_dom"/>
</dbReference>
<dbReference type="PRINTS" id="PR00342">
    <property type="entry name" value="RHESUSRHD"/>
</dbReference>
<evidence type="ECO:0000256" key="4">
    <source>
        <dbReference type="ARBA" id="ARBA00022989"/>
    </source>
</evidence>
<dbReference type="Pfam" id="PF00909">
    <property type="entry name" value="Ammonium_transp"/>
    <property type="match status" value="1"/>
</dbReference>
<feature type="transmembrane region" description="Helical" evidence="6">
    <location>
        <begin position="99"/>
        <end position="119"/>
    </location>
</feature>
<dbReference type="InterPro" id="IPR002229">
    <property type="entry name" value="RhesusRHD"/>
</dbReference>
<feature type="domain" description="Ammonium transporter AmtB-like" evidence="7">
    <location>
        <begin position="69"/>
        <end position="433"/>
    </location>
</feature>
<keyword evidence="4 6" id="KW-1133">Transmembrane helix</keyword>
<feature type="transmembrane region" description="Helical" evidence="6">
    <location>
        <begin position="321"/>
        <end position="342"/>
    </location>
</feature>